<accession>A0A6J1SUR3</accession>
<keyword evidence="2" id="KW-1185">Reference proteome</keyword>
<organism evidence="2 3">
    <name type="scientific">Frankliniella occidentalis</name>
    <name type="common">Western flower thrips</name>
    <name type="synonym">Euthrips occidentalis</name>
    <dbReference type="NCBI Taxonomy" id="133901"/>
    <lineage>
        <taxon>Eukaryota</taxon>
        <taxon>Metazoa</taxon>
        <taxon>Ecdysozoa</taxon>
        <taxon>Arthropoda</taxon>
        <taxon>Hexapoda</taxon>
        <taxon>Insecta</taxon>
        <taxon>Pterygota</taxon>
        <taxon>Neoptera</taxon>
        <taxon>Paraneoptera</taxon>
        <taxon>Thysanoptera</taxon>
        <taxon>Terebrantia</taxon>
        <taxon>Thripoidea</taxon>
        <taxon>Thripidae</taxon>
        <taxon>Frankliniella</taxon>
    </lineage>
</organism>
<evidence type="ECO:0000256" key="1">
    <source>
        <dbReference type="SAM" id="SignalP"/>
    </source>
</evidence>
<proteinExistence type="predicted"/>
<dbReference type="Proteomes" id="UP000504606">
    <property type="component" value="Unplaced"/>
</dbReference>
<dbReference type="RefSeq" id="XP_026284623.1">
    <property type="nucleotide sequence ID" value="XM_026428838.2"/>
</dbReference>
<protein>
    <submittedName>
        <fullName evidence="3">Uncharacterized protein LOC113210729 isoform X1</fullName>
    </submittedName>
</protein>
<name>A0A6J1SUR3_FRAOC</name>
<gene>
    <name evidence="3" type="primary">LOC113210729</name>
</gene>
<feature type="chain" id="PRO_5026651467" evidence="1">
    <location>
        <begin position="21"/>
        <end position="192"/>
    </location>
</feature>
<evidence type="ECO:0000313" key="3">
    <source>
        <dbReference type="RefSeq" id="XP_026284623.1"/>
    </source>
</evidence>
<sequence>MASTLVLVVLALMCPAGIHGKVINSVIGPYISYGERFYMCESDNQPLPWRWYLRATHFNPLKPKELQRITGNVTATSGSFDNSDWLKVIADTRSNNQWKENAFVFKFNNGACRHFKINSPGFYGLLLKKREVKGACVFKPGVYEFNDAPLNWTFPNFPIIPYGQYRFRMMVGKAENLYACWVVEGRTIPKLE</sequence>
<feature type="signal peptide" evidence="1">
    <location>
        <begin position="1"/>
        <end position="20"/>
    </location>
</feature>
<dbReference type="AlphaFoldDB" id="A0A6J1SUR3"/>
<reference evidence="3" key="1">
    <citation type="submission" date="2025-08" db="UniProtKB">
        <authorList>
            <consortium name="RefSeq"/>
        </authorList>
    </citation>
    <scope>IDENTIFICATION</scope>
    <source>
        <tissue evidence="3">Whole organism</tissue>
    </source>
</reference>
<keyword evidence="1" id="KW-0732">Signal</keyword>
<evidence type="ECO:0000313" key="2">
    <source>
        <dbReference type="Proteomes" id="UP000504606"/>
    </source>
</evidence>
<dbReference type="KEGG" id="foc:113210729"/>
<dbReference type="GeneID" id="113210729"/>